<reference evidence="1" key="1">
    <citation type="journal article" date="2019" name="bioRxiv">
        <title>The Genome of the Zebra Mussel, Dreissena polymorpha: A Resource for Invasive Species Research.</title>
        <authorList>
            <person name="McCartney M.A."/>
            <person name="Auch B."/>
            <person name="Kono T."/>
            <person name="Mallez S."/>
            <person name="Zhang Y."/>
            <person name="Obille A."/>
            <person name="Becker A."/>
            <person name="Abrahante J.E."/>
            <person name="Garbe J."/>
            <person name="Badalamenti J.P."/>
            <person name="Herman A."/>
            <person name="Mangelson H."/>
            <person name="Liachko I."/>
            <person name="Sullivan S."/>
            <person name="Sone E.D."/>
            <person name="Koren S."/>
            <person name="Silverstein K.A.T."/>
            <person name="Beckman K.B."/>
            <person name="Gohl D.M."/>
        </authorList>
    </citation>
    <scope>NUCLEOTIDE SEQUENCE</scope>
    <source>
        <strain evidence="1">Duluth1</strain>
        <tissue evidence="1">Whole animal</tissue>
    </source>
</reference>
<keyword evidence="2" id="KW-1185">Reference proteome</keyword>
<organism evidence="1 2">
    <name type="scientific">Dreissena polymorpha</name>
    <name type="common">Zebra mussel</name>
    <name type="synonym">Mytilus polymorpha</name>
    <dbReference type="NCBI Taxonomy" id="45954"/>
    <lineage>
        <taxon>Eukaryota</taxon>
        <taxon>Metazoa</taxon>
        <taxon>Spiralia</taxon>
        <taxon>Lophotrochozoa</taxon>
        <taxon>Mollusca</taxon>
        <taxon>Bivalvia</taxon>
        <taxon>Autobranchia</taxon>
        <taxon>Heteroconchia</taxon>
        <taxon>Euheterodonta</taxon>
        <taxon>Imparidentia</taxon>
        <taxon>Neoheterodontei</taxon>
        <taxon>Myida</taxon>
        <taxon>Dreissenoidea</taxon>
        <taxon>Dreissenidae</taxon>
        <taxon>Dreissena</taxon>
    </lineage>
</organism>
<dbReference type="GO" id="GO:0005737">
    <property type="term" value="C:cytoplasm"/>
    <property type="evidence" value="ECO:0007669"/>
    <property type="project" value="TreeGrafter"/>
</dbReference>
<dbReference type="Proteomes" id="UP000828390">
    <property type="component" value="Unassembled WGS sequence"/>
</dbReference>
<dbReference type="PANTHER" id="PTHR16155:SF18">
    <property type="entry name" value="STERILE ALPHA MOTIF DOMAIN-CONTAINING PROTEIN 9-LIKE"/>
    <property type="match status" value="1"/>
</dbReference>
<dbReference type="EMBL" id="JAIWYP010000015">
    <property type="protein sequence ID" value="KAH3700816.1"/>
    <property type="molecule type" value="Genomic_DNA"/>
</dbReference>
<dbReference type="AlphaFoldDB" id="A0A9D4BN09"/>
<protein>
    <submittedName>
        <fullName evidence="1">Uncharacterized protein</fullName>
    </submittedName>
</protein>
<gene>
    <name evidence="1" type="ORF">DPMN_075796</name>
</gene>
<evidence type="ECO:0000313" key="1">
    <source>
        <dbReference type="EMBL" id="KAH3700816.1"/>
    </source>
</evidence>
<sequence>MSDDEIEGCFKQKIEHHGLKYGFGLGKGLSKIQKEMKQRLTVGSHKMKSDLRGFGTSSDKVVYKQCKVRKDVFSMLTPVHKYVFPKRKKQMHPSYFAAEVIKFAAACINGRQNGTFHFGIQPLENNEGLIVGLQSSEFRVYTQRIAIDYGLQHCFMGPCSEKRILERTIQPIIFVPCENGSVVIEVDIQPSCLFMKDTAFIVMFPPNGKQEKKLFMYVSIQGWNMFETIDVQKSECLKEDLKNTLELRNKLEQSRFRPNKAIVNKRSALQNRLTAGNTFVTDQMVPHIICGRYTRLENAEKILSLIKSAFVSSQVVFDFDPSTSLIKHIEQGDEYFDIVLPDDENTDEY</sequence>
<reference evidence="1" key="2">
    <citation type="submission" date="2020-11" db="EMBL/GenBank/DDBJ databases">
        <authorList>
            <person name="McCartney M.A."/>
            <person name="Auch B."/>
            <person name="Kono T."/>
            <person name="Mallez S."/>
            <person name="Becker A."/>
            <person name="Gohl D.M."/>
            <person name="Silverstein K.A.T."/>
            <person name="Koren S."/>
            <person name="Bechman K.B."/>
            <person name="Herman A."/>
            <person name="Abrahante J.E."/>
            <person name="Garbe J."/>
        </authorList>
    </citation>
    <scope>NUCLEOTIDE SEQUENCE</scope>
    <source>
        <strain evidence="1">Duluth1</strain>
        <tissue evidence="1">Whole animal</tissue>
    </source>
</reference>
<proteinExistence type="predicted"/>
<name>A0A9D4BN09_DREPO</name>
<dbReference type="PANTHER" id="PTHR16155">
    <property type="entry name" value="DED DOMAIN-CONTAINING PROTEIN"/>
    <property type="match status" value="1"/>
</dbReference>
<evidence type="ECO:0000313" key="2">
    <source>
        <dbReference type="Proteomes" id="UP000828390"/>
    </source>
</evidence>
<comment type="caution">
    <text evidence="1">The sequence shown here is derived from an EMBL/GenBank/DDBJ whole genome shotgun (WGS) entry which is preliminary data.</text>
</comment>
<dbReference type="OrthoDB" id="6127728at2759"/>
<accession>A0A9D4BN09</accession>